<evidence type="ECO:0000256" key="3">
    <source>
        <dbReference type="ARBA" id="ARBA00012589"/>
    </source>
</evidence>
<keyword evidence="7 11" id="KW-1133">Transmembrane helix</keyword>
<keyword evidence="14" id="KW-1185">Reference proteome</keyword>
<keyword evidence="5" id="KW-0808">Transferase</keyword>
<dbReference type="GO" id="GO:0003843">
    <property type="term" value="F:1,3-beta-D-glucan synthase activity"/>
    <property type="evidence" value="ECO:0007669"/>
    <property type="project" value="UniProtKB-EC"/>
</dbReference>
<feature type="region of interest" description="Disordered" evidence="10">
    <location>
        <begin position="1"/>
        <end position="36"/>
    </location>
</feature>
<dbReference type="Pfam" id="PF14288">
    <property type="entry name" value="FKS1_dom1"/>
    <property type="match status" value="1"/>
</dbReference>
<comment type="catalytic activity">
    <reaction evidence="9">
        <text>[(1-&gt;3)-beta-D-glucosyl](n) + UDP-alpha-D-glucose = [(1-&gt;3)-beta-D-glucosyl](n+1) + UDP + H(+)</text>
        <dbReference type="Rhea" id="RHEA:21476"/>
        <dbReference type="Rhea" id="RHEA-COMP:11146"/>
        <dbReference type="Rhea" id="RHEA-COMP:14303"/>
        <dbReference type="ChEBI" id="CHEBI:15378"/>
        <dbReference type="ChEBI" id="CHEBI:37671"/>
        <dbReference type="ChEBI" id="CHEBI:58223"/>
        <dbReference type="ChEBI" id="CHEBI:58885"/>
        <dbReference type="EC" id="2.4.1.34"/>
    </reaction>
</comment>
<dbReference type="Proteomes" id="UP001209570">
    <property type="component" value="Unassembled WGS sequence"/>
</dbReference>
<feature type="transmembrane region" description="Helical" evidence="11">
    <location>
        <begin position="361"/>
        <end position="382"/>
    </location>
</feature>
<evidence type="ECO:0000256" key="4">
    <source>
        <dbReference type="ARBA" id="ARBA00022676"/>
    </source>
</evidence>
<name>A0AAD5LY57_PYTIN</name>
<accession>A0AAD5LY57</accession>
<keyword evidence="6 11" id="KW-0812">Transmembrane</keyword>
<comment type="caution">
    <text evidence="13">The sequence shown here is derived from an EMBL/GenBank/DDBJ whole genome shotgun (WGS) entry which is preliminary data.</text>
</comment>
<comment type="subcellular location">
    <subcellularLocation>
        <location evidence="1">Membrane</location>
        <topology evidence="1">Multi-pass membrane protein</topology>
    </subcellularLocation>
</comment>
<evidence type="ECO:0000256" key="1">
    <source>
        <dbReference type="ARBA" id="ARBA00004141"/>
    </source>
</evidence>
<sequence>MKPLEKHAAADGPARPSAAARQHSTTMHRRRAASNYQGLEEQVVERQRRITTVPDDKAASSAATFDLLQAKFGFQDGSVRNQREHLDSWVLNIESRLTAQDPDEALRHIHTKFFKNYRRWCQFLRTPPHLTDSHGSVERQIALFLLIWGEAANLRFMPECLCFLYHSMAAKLEGLDKLPSVPEGSFLRRVVRPLYLVVAKMRDATGNRKTLDHKNVTNYDDVNEFFWSPRCLDFDELNVAEAIGGQKEHKTFKERRSFFNPLLAFFRIYYFLFVMFHVLVAIAYVAYRTEPERHAGFHFYGNFFSPIFKDLRSHAFYSVFLSISAYAAALFARLLWHSIFLGLFAIINAAPYEKLLGDNDMLSMAPVLIGAYIIPVALSSFLQMFCKSTIWTVSVLNALDGTHQQYVGRNMGQSWGNVLMYGLFWSILFILKFLFNLQLMIKPLIGPSIEIFDIRVTGRQVKNGIIESDHNLAYLASMWLPVFLVYIYDSQIWLAIMQSIVGVFIGLRMKIGHSSRIPEFLPGNPLVGEGKPENQNVAMPFTRGEYVQTIDMNQEHYFEEALKIPNFLATGTSNGKECGKGRDVTLSQINAFEAKLSNGSAESSLTRDAHRMGSGMDFFRLNSMFYGHMGFYICNALTVLCVFVYSYAKLYIALHPEVQRAAIEKTNALDDLAEVLNTQFIFQFGMLMTIPLIATMFVEYGWRQALVNFVELVITLGPVFYIFETGTKAHFFDVAIMRGGSKYRGTGRGFAIVRETLVSFFKEYSASHYRKAVELLGLMIMFGIYGNFSIGAGALDEWCTLTNCTEDDPIPDNVTQKHDVADEMENIKAAFTDKSNRVSIPFRVILVFFLQVTLLGIKPERLEKETTRISSPLLPKANYFVAP</sequence>
<feature type="domain" description="1,3-beta-glucan synthase component FKS1-like" evidence="12">
    <location>
        <begin position="135"/>
        <end position="240"/>
    </location>
</feature>
<proteinExistence type="inferred from homology"/>
<dbReference type="InterPro" id="IPR003440">
    <property type="entry name" value="Glyco_trans_48_dom"/>
</dbReference>
<keyword evidence="8 11" id="KW-0472">Membrane</keyword>
<evidence type="ECO:0000256" key="9">
    <source>
        <dbReference type="ARBA" id="ARBA00047777"/>
    </source>
</evidence>
<dbReference type="SMART" id="SM01205">
    <property type="entry name" value="FKS1_dom1"/>
    <property type="match status" value="1"/>
</dbReference>
<evidence type="ECO:0000256" key="10">
    <source>
        <dbReference type="SAM" id="MobiDB-lite"/>
    </source>
</evidence>
<dbReference type="GO" id="GO:0006075">
    <property type="term" value="P:(1-&gt;3)-beta-D-glucan biosynthetic process"/>
    <property type="evidence" value="ECO:0007669"/>
    <property type="project" value="InterPro"/>
</dbReference>
<dbReference type="PANTHER" id="PTHR12741:SF48">
    <property type="entry name" value="1,3-BETA-GLUCAN SYNTHASE COMPONENT FKS1-RELATED"/>
    <property type="match status" value="1"/>
</dbReference>
<dbReference type="GO" id="GO:0005886">
    <property type="term" value="C:plasma membrane"/>
    <property type="evidence" value="ECO:0007669"/>
    <property type="project" value="TreeGrafter"/>
</dbReference>
<evidence type="ECO:0000256" key="8">
    <source>
        <dbReference type="ARBA" id="ARBA00023136"/>
    </source>
</evidence>
<evidence type="ECO:0000256" key="6">
    <source>
        <dbReference type="ARBA" id="ARBA00022692"/>
    </source>
</evidence>
<evidence type="ECO:0000259" key="12">
    <source>
        <dbReference type="SMART" id="SM01205"/>
    </source>
</evidence>
<dbReference type="Pfam" id="PF02364">
    <property type="entry name" value="Glucan_synthase"/>
    <property type="match status" value="2"/>
</dbReference>
<evidence type="ECO:0000256" key="5">
    <source>
        <dbReference type="ARBA" id="ARBA00022679"/>
    </source>
</evidence>
<protein>
    <recommendedName>
        <fullName evidence="3">1,3-beta-glucan synthase</fullName>
        <ecNumber evidence="3">2.4.1.34</ecNumber>
    </recommendedName>
</protein>
<dbReference type="EC" id="2.4.1.34" evidence="3"/>
<feature type="compositionally biased region" description="Low complexity" evidence="10">
    <location>
        <begin position="10"/>
        <end position="21"/>
    </location>
</feature>
<dbReference type="InterPro" id="IPR026899">
    <property type="entry name" value="FKS1-like_dom1"/>
</dbReference>
<feature type="transmembrane region" description="Helical" evidence="11">
    <location>
        <begin position="705"/>
        <end position="723"/>
    </location>
</feature>
<evidence type="ECO:0000313" key="13">
    <source>
        <dbReference type="EMBL" id="KAJ0397332.1"/>
    </source>
</evidence>
<feature type="transmembrane region" description="Helical" evidence="11">
    <location>
        <begin position="316"/>
        <end position="349"/>
    </location>
</feature>
<evidence type="ECO:0000313" key="14">
    <source>
        <dbReference type="Proteomes" id="UP001209570"/>
    </source>
</evidence>
<dbReference type="AlphaFoldDB" id="A0AAD5LY57"/>
<feature type="transmembrane region" description="Helical" evidence="11">
    <location>
        <begin position="494"/>
        <end position="511"/>
    </location>
</feature>
<gene>
    <name evidence="13" type="ORF">P43SY_009282</name>
</gene>
<comment type="similarity">
    <text evidence="2">Belongs to the glycosyltransferase 48 family.</text>
</comment>
<feature type="transmembrane region" description="Helical" evidence="11">
    <location>
        <begin position="418"/>
        <end position="435"/>
    </location>
</feature>
<keyword evidence="4" id="KW-0328">Glycosyltransferase</keyword>
<dbReference type="EMBL" id="JAKCXM010000257">
    <property type="protein sequence ID" value="KAJ0397332.1"/>
    <property type="molecule type" value="Genomic_DNA"/>
</dbReference>
<organism evidence="13 14">
    <name type="scientific">Pythium insidiosum</name>
    <name type="common">Pythiosis disease agent</name>
    <dbReference type="NCBI Taxonomy" id="114742"/>
    <lineage>
        <taxon>Eukaryota</taxon>
        <taxon>Sar</taxon>
        <taxon>Stramenopiles</taxon>
        <taxon>Oomycota</taxon>
        <taxon>Peronosporomycetes</taxon>
        <taxon>Pythiales</taxon>
        <taxon>Pythiaceae</taxon>
        <taxon>Pythium</taxon>
    </lineage>
</organism>
<feature type="transmembrane region" description="Helical" evidence="11">
    <location>
        <begin position="680"/>
        <end position="698"/>
    </location>
</feature>
<evidence type="ECO:0000256" key="2">
    <source>
        <dbReference type="ARBA" id="ARBA00009040"/>
    </source>
</evidence>
<dbReference type="PANTHER" id="PTHR12741">
    <property type="entry name" value="LYST-INTERACTING PROTEIN LIP5 DOPAMINE RESPONSIVE PROTEIN DRG-1"/>
    <property type="match status" value="1"/>
</dbReference>
<evidence type="ECO:0000256" key="11">
    <source>
        <dbReference type="SAM" id="Phobius"/>
    </source>
</evidence>
<reference evidence="13" key="1">
    <citation type="submission" date="2021-12" db="EMBL/GenBank/DDBJ databases">
        <title>Prjna785345.</title>
        <authorList>
            <person name="Rujirawat T."/>
            <person name="Krajaejun T."/>
        </authorList>
    </citation>
    <scope>NUCLEOTIDE SEQUENCE</scope>
    <source>
        <strain evidence="13">Pi057C3</strain>
    </source>
</reference>
<evidence type="ECO:0000256" key="7">
    <source>
        <dbReference type="ARBA" id="ARBA00022989"/>
    </source>
</evidence>
<dbReference type="GO" id="GO:0000148">
    <property type="term" value="C:1,3-beta-D-glucan synthase complex"/>
    <property type="evidence" value="ECO:0007669"/>
    <property type="project" value="InterPro"/>
</dbReference>
<feature type="transmembrane region" description="Helical" evidence="11">
    <location>
        <begin position="629"/>
        <end position="648"/>
    </location>
</feature>
<feature type="transmembrane region" description="Helical" evidence="11">
    <location>
        <begin position="262"/>
        <end position="287"/>
    </location>
</feature>